<sequence>MPKMKTKRAAAKRFKRTGSGKLKRSHAYTSHLFSNKSEKQKRHLAKAAVVSSSDYKRIKQLVSYL</sequence>
<evidence type="ECO:0000256" key="2">
    <source>
        <dbReference type="ARBA" id="ARBA00022980"/>
    </source>
</evidence>
<proteinExistence type="inferred from homology"/>
<dbReference type="InterPro" id="IPR018265">
    <property type="entry name" value="Ribosomal_bL35_CS"/>
</dbReference>
<dbReference type="PANTHER" id="PTHR33343">
    <property type="entry name" value="54S RIBOSOMAL PROTEIN BL35M"/>
    <property type="match status" value="1"/>
</dbReference>
<dbReference type="GO" id="GO:0022625">
    <property type="term" value="C:cytosolic large ribosomal subunit"/>
    <property type="evidence" value="ECO:0007669"/>
    <property type="project" value="TreeGrafter"/>
</dbReference>
<dbReference type="PANTHER" id="PTHR33343:SF1">
    <property type="entry name" value="LARGE RIBOSOMAL SUBUNIT PROTEIN BL35M"/>
    <property type="match status" value="1"/>
</dbReference>
<dbReference type="EMBL" id="AP023366">
    <property type="protein sequence ID" value="BCJ86785.1"/>
    <property type="molecule type" value="Genomic_DNA"/>
</dbReference>
<dbReference type="NCBIfam" id="TIGR00001">
    <property type="entry name" value="rpmI_bact"/>
    <property type="match status" value="1"/>
</dbReference>
<organism evidence="8 9">
    <name type="scientific">Effusibacillus dendaii</name>
    <dbReference type="NCBI Taxonomy" id="2743772"/>
    <lineage>
        <taxon>Bacteria</taxon>
        <taxon>Bacillati</taxon>
        <taxon>Bacillota</taxon>
        <taxon>Bacilli</taxon>
        <taxon>Bacillales</taxon>
        <taxon>Alicyclobacillaceae</taxon>
        <taxon>Effusibacillus</taxon>
    </lineage>
</organism>
<evidence type="ECO:0000256" key="5">
    <source>
        <dbReference type="HAMAP-Rule" id="MF_00514"/>
    </source>
</evidence>
<dbReference type="InterPro" id="IPR001706">
    <property type="entry name" value="Ribosomal_bL35"/>
</dbReference>
<keyword evidence="2 5" id="KW-0689">Ribosomal protein</keyword>
<dbReference type="InterPro" id="IPR021137">
    <property type="entry name" value="Ribosomal_bL35-like"/>
</dbReference>
<dbReference type="Proteomes" id="UP000593802">
    <property type="component" value="Chromosome"/>
</dbReference>
<keyword evidence="9" id="KW-1185">Reference proteome</keyword>
<dbReference type="Gene3D" id="4.10.410.60">
    <property type="match status" value="1"/>
</dbReference>
<dbReference type="InterPro" id="IPR037229">
    <property type="entry name" value="Ribosomal_bL35_sf"/>
</dbReference>
<dbReference type="GO" id="GO:0006412">
    <property type="term" value="P:translation"/>
    <property type="evidence" value="ECO:0007669"/>
    <property type="project" value="UniProtKB-UniRule"/>
</dbReference>
<dbReference type="Pfam" id="PF01632">
    <property type="entry name" value="Ribosomal_L35p"/>
    <property type="match status" value="1"/>
</dbReference>
<dbReference type="PROSITE" id="PS00936">
    <property type="entry name" value="RIBOSOMAL_L35"/>
    <property type="match status" value="1"/>
</dbReference>
<evidence type="ECO:0000256" key="6">
    <source>
        <dbReference type="RuleBase" id="RU000568"/>
    </source>
</evidence>
<dbReference type="HAMAP" id="MF_00514">
    <property type="entry name" value="Ribosomal_bL35"/>
    <property type="match status" value="1"/>
</dbReference>
<dbReference type="AlphaFoldDB" id="A0A7I8D9N5"/>
<dbReference type="FunFam" id="4.10.410.60:FF:000001">
    <property type="entry name" value="50S ribosomal protein L35"/>
    <property type="match status" value="1"/>
</dbReference>
<gene>
    <name evidence="5 8" type="primary">rpmI</name>
    <name evidence="8" type="ORF">skT53_17700</name>
</gene>
<dbReference type="PRINTS" id="PR00064">
    <property type="entry name" value="RIBOSOMALL35"/>
</dbReference>
<feature type="region of interest" description="Disordered" evidence="7">
    <location>
        <begin position="1"/>
        <end position="49"/>
    </location>
</feature>
<evidence type="ECO:0000256" key="3">
    <source>
        <dbReference type="ARBA" id="ARBA00023274"/>
    </source>
</evidence>
<protein>
    <recommendedName>
        <fullName evidence="4 5">Large ribosomal subunit protein bL35</fullName>
    </recommendedName>
</protein>
<accession>A0A7I8D9N5</accession>
<feature type="compositionally biased region" description="Basic residues" evidence="7">
    <location>
        <begin position="1"/>
        <end position="26"/>
    </location>
</feature>
<evidence type="ECO:0000256" key="7">
    <source>
        <dbReference type="SAM" id="MobiDB-lite"/>
    </source>
</evidence>
<evidence type="ECO:0000313" key="9">
    <source>
        <dbReference type="Proteomes" id="UP000593802"/>
    </source>
</evidence>
<dbReference type="SUPFAM" id="SSF143034">
    <property type="entry name" value="L35p-like"/>
    <property type="match status" value="1"/>
</dbReference>
<keyword evidence="3 5" id="KW-0687">Ribonucleoprotein</keyword>
<dbReference type="KEGG" id="eff:skT53_17700"/>
<dbReference type="GO" id="GO:0003735">
    <property type="term" value="F:structural constituent of ribosome"/>
    <property type="evidence" value="ECO:0007669"/>
    <property type="project" value="InterPro"/>
</dbReference>
<comment type="similarity">
    <text evidence="1 5 6">Belongs to the bacterial ribosomal protein bL35 family.</text>
</comment>
<evidence type="ECO:0000256" key="4">
    <source>
        <dbReference type="ARBA" id="ARBA00071664"/>
    </source>
</evidence>
<evidence type="ECO:0000313" key="8">
    <source>
        <dbReference type="EMBL" id="BCJ86785.1"/>
    </source>
</evidence>
<dbReference type="RefSeq" id="WP_200760745.1">
    <property type="nucleotide sequence ID" value="NZ_AP023366.1"/>
</dbReference>
<name>A0A7I8D9N5_9BACL</name>
<reference evidence="8 9" key="1">
    <citation type="submission" date="2020-08" db="EMBL/GenBank/DDBJ databases">
        <title>Complete Genome Sequence of Effusibacillus dendaii Strain skT53, Isolated from Farmland soil.</title>
        <authorList>
            <person name="Konishi T."/>
            <person name="Kawasaki H."/>
        </authorList>
    </citation>
    <scope>NUCLEOTIDE SEQUENCE [LARGE SCALE GENOMIC DNA]</scope>
    <source>
        <strain evidence="9">skT53</strain>
    </source>
</reference>
<evidence type="ECO:0000256" key="1">
    <source>
        <dbReference type="ARBA" id="ARBA00006598"/>
    </source>
</evidence>